<dbReference type="RefSeq" id="WP_182297858.1">
    <property type="nucleotide sequence ID" value="NZ_CP059851.1"/>
</dbReference>
<dbReference type="InterPro" id="IPR001375">
    <property type="entry name" value="Peptidase_S9_cat"/>
</dbReference>
<dbReference type="GO" id="GO:0006508">
    <property type="term" value="P:proteolysis"/>
    <property type="evidence" value="ECO:0007669"/>
    <property type="project" value="InterPro"/>
</dbReference>
<protein>
    <recommendedName>
        <fullName evidence="5">Acyl-peptide hydrolase</fullName>
    </recommendedName>
    <alternativeName>
        <fullName evidence="4">Acylaminoacyl-peptidase</fullName>
    </alternativeName>
</protein>
<keyword evidence="10" id="KW-1185">Reference proteome</keyword>
<evidence type="ECO:0000313" key="9">
    <source>
        <dbReference type="EMBL" id="QMW24035.1"/>
    </source>
</evidence>
<dbReference type="Pfam" id="PF00326">
    <property type="entry name" value="Peptidase_S9"/>
    <property type="match status" value="1"/>
</dbReference>
<accession>A0A7G5IKZ3</accession>
<proteinExistence type="predicted"/>
<feature type="domain" description="Peptidase S9 prolyl oligopeptidase catalytic" evidence="8">
    <location>
        <begin position="471"/>
        <end position="677"/>
    </location>
</feature>
<evidence type="ECO:0000256" key="7">
    <source>
        <dbReference type="SAM" id="SignalP"/>
    </source>
</evidence>
<dbReference type="PANTHER" id="PTHR42776:SF27">
    <property type="entry name" value="DIPEPTIDYL PEPTIDASE FAMILY MEMBER 6"/>
    <property type="match status" value="1"/>
</dbReference>
<evidence type="ECO:0000256" key="2">
    <source>
        <dbReference type="ARBA" id="ARBA00022825"/>
    </source>
</evidence>
<reference evidence="9 10" key="1">
    <citation type="submission" date="2020-07" db="EMBL/GenBank/DDBJ databases">
        <title>Complete genome sequence for Sandaracinobacter sp. M6.</title>
        <authorList>
            <person name="Tang Y."/>
            <person name="Liu Q."/>
            <person name="Guo Z."/>
            <person name="Lei P."/>
            <person name="Huang B."/>
        </authorList>
    </citation>
    <scope>NUCLEOTIDE SEQUENCE [LARGE SCALE GENOMIC DNA]</scope>
    <source>
        <strain evidence="9 10">M6</strain>
    </source>
</reference>
<evidence type="ECO:0000256" key="3">
    <source>
        <dbReference type="ARBA" id="ARBA00022990"/>
    </source>
</evidence>
<gene>
    <name evidence="9" type="ORF">H3309_06105</name>
</gene>
<comment type="function">
    <text evidence="6">This enzyme catalyzes the hydrolysis of the N-terminal peptide bond of an N-acetylated peptide to generate an N-acetylated amino acid and a peptide with a free N-terminus. It preferentially cleaves off Ac-Ala, Ac-Met and Ac-Ser. Also, involved in the degradation of oxidized and glycated proteins.</text>
</comment>
<keyword evidence="7" id="KW-0732">Signal</keyword>
<sequence length="680" mass="72810">MRFLTGVALLLAAGGVQAASAYEPADLYRLAMVTDPVVAPDGRRVLYTRASFDISSDRRQNELWLATLDAEGRLLDQRLLVPAATSAGGAVFSPDGSRIAFVGAVAGKPQLFILALADGIARPLGTQKTAPQSLAWSPDGSRIAFGAQVDAKPLEIGGMPAKPEGATWAPAPRITEELVYRRDGAGWVTPGAAQLFVIEVATAKTTQLTSGDTDQINAGDRIEWTRDGRSLLFSAYRGADADLRANDADLWLVPAAGGAATQLTSAPGIEASAALSPDGRRIAYIGGPDAPKFYAMPELWLMDAKPGAGAVKLSAALDRPILAAEWAEDGRSVLAFYNDEGVTRVARIGLDGRVQRVEVPRIGGTRLYLPSSGGGFGYARGTFAYTSAFTDRPAGLGVARGGRQTAAIDVNAGWAAGKRAGRLEEINVKSRADGRRVQGWLLYPPDFDPAKKYPLILDIHGGPNTDYGPFFSVTHALYAARGFVVLFTNPRGSIGYGEAFANAITGAYPGQDHDDLMSAVDEVAKRPFVDGRNLFITGGSGGGVLTLWGIGKEPDKFRAAAALRPVTDWALQTYISDIGAVTWKYWLDGKAPWDDPVHYYNRSPVSLAAKWKTPTLLVTGESDFRTPIAQTEQVYGALKLRGVPARMVRLPEAPHGMGRPSQWLQSNLAVIDWFEKWRVK</sequence>
<dbReference type="InterPro" id="IPR002471">
    <property type="entry name" value="Pept_S9_AS"/>
</dbReference>
<evidence type="ECO:0000313" key="10">
    <source>
        <dbReference type="Proteomes" id="UP000515292"/>
    </source>
</evidence>
<feature type="chain" id="PRO_5028869883" description="Acyl-peptide hydrolase" evidence="7">
    <location>
        <begin position="19"/>
        <end position="680"/>
    </location>
</feature>
<evidence type="ECO:0000256" key="1">
    <source>
        <dbReference type="ARBA" id="ARBA00022801"/>
    </source>
</evidence>
<keyword evidence="3" id="KW-0007">Acetylation</keyword>
<organism evidence="9 10">
    <name type="scientific">Sandaracinobacteroides saxicola</name>
    <dbReference type="NCBI Taxonomy" id="2759707"/>
    <lineage>
        <taxon>Bacteria</taxon>
        <taxon>Pseudomonadati</taxon>
        <taxon>Pseudomonadota</taxon>
        <taxon>Alphaproteobacteria</taxon>
        <taxon>Sphingomonadales</taxon>
        <taxon>Sphingosinicellaceae</taxon>
        <taxon>Sandaracinobacteroides</taxon>
    </lineage>
</organism>
<evidence type="ECO:0000256" key="4">
    <source>
        <dbReference type="ARBA" id="ARBA00032284"/>
    </source>
</evidence>
<dbReference type="GO" id="GO:0004252">
    <property type="term" value="F:serine-type endopeptidase activity"/>
    <property type="evidence" value="ECO:0007669"/>
    <property type="project" value="InterPro"/>
</dbReference>
<dbReference type="KEGG" id="sand:H3309_06105"/>
<dbReference type="InterPro" id="IPR011659">
    <property type="entry name" value="WD40"/>
</dbReference>
<dbReference type="Pfam" id="PF07676">
    <property type="entry name" value="PD40"/>
    <property type="match status" value="3"/>
</dbReference>
<dbReference type="InterPro" id="IPR029058">
    <property type="entry name" value="AB_hydrolase_fold"/>
</dbReference>
<dbReference type="PANTHER" id="PTHR42776">
    <property type="entry name" value="SERINE PEPTIDASE S9 FAMILY MEMBER"/>
    <property type="match status" value="1"/>
</dbReference>
<evidence type="ECO:0000256" key="6">
    <source>
        <dbReference type="ARBA" id="ARBA00045885"/>
    </source>
</evidence>
<feature type="signal peptide" evidence="7">
    <location>
        <begin position="1"/>
        <end position="18"/>
    </location>
</feature>
<dbReference type="EMBL" id="CP059851">
    <property type="protein sequence ID" value="QMW24035.1"/>
    <property type="molecule type" value="Genomic_DNA"/>
</dbReference>
<evidence type="ECO:0000256" key="5">
    <source>
        <dbReference type="ARBA" id="ARBA00032596"/>
    </source>
</evidence>
<evidence type="ECO:0000259" key="8">
    <source>
        <dbReference type="Pfam" id="PF00326"/>
    </source>
</evidence>
<keyword evidence="2" id="KW-0720">Serine protease</keyword>
<dbReference type="InterPro" id="IPR011042">
    <property type="entry name" value="6-blade_b-propeller_TolB-like"/>
</dbReference>
<dbReference type="SUPFAM" id="SSF82171">
    <property type="entry name" value="DPP6 N-terminal domain-like"/>
    <property type="match status" value="1"/>
</dbReference>
<dbReference type="AlphaFoldDB" id="A0A7G5IKZ3"/>
<dbReference type="Gene3D" id="2.120.10.30">
    <property type="entry name" value="TolB, C-terminal domain"/>
    <property type="match status" value="3"/>
</dbReference>
<keyword evidence="1" id="KW-0378">Hydrolase</keyword>
<dbReference type="SUPFAM" id="SSF53474">
    <property type="entry name" value="alpha/beta-Hydrolases"/>
    <property type="match status" value="1"/>
</dbReference>
<dbReference type="Proteomes" id="UP000515292">
    <property type="component" value="Chromosome"/>
</dbReference>
<name>A0A7G5IKZ3_9SPHN</name>
<dbReference type="Gene3D" id="3.40.50.1820">
    <property type="entry name" value="alpha/beta hydrolase"/>
    <property type="match status" value="1"/>
</dbReference>
<keyword evidence="2" id="KW-0645">Protease</keyword>
<dbReference type="PROSITE" id="PS00708">
    <property type="entry name" value="PRO_ENDOPEP_SER"/>
    <property type="match status" value="1"/>
</dbReference>